<organism evidence="1 2">
    <name type="scientific">Oryza sativa subsp. japonica</name>
    <name type="common">Rice</name>
    <dbReference type="NCBI Taxonomy" id="39947"/>
    <lineage>
        <taxon>Eukaryota</taxon>
        <taxon>Viridiplantae</taxon>
        <taxon>Streptophyta</taxon>
        <taxon>Embryophyta</taxon>
        <taxon>Tracheophyta</taxon>
        <taxon>Spermatophyta</taxon>
        <taxon>Magnoliopsida</taxon>
        <taxon>Liliopsida</taxon>
        <taxon>Poales</taxon>
        <taxon>Poaceae</taxon>
        <taxon>BOP clade</taxon>
        <taxon>Oryzoideae</taxon>
        <taxon>Oryzeae</taxon>
        <taxon>Oryzinae</taxon>
        <taxon>Oryza</taxon>
        <taxon>Oryza sativa</taxon>
    </lineage>
</organism>
<reference evidence="1 2" key="3">
    <citation type="journal article" date="2013" name="Rice">
        <title>Improvement of the Oryza sativa Nipponbare reference genome using next generation sequence and optical map data.</title>
        <authorList>
            <person name="Kawahara Y."/>
            <person name="de la Bastide M."/>
            <person name="Hamilton J.P."/>
            <person name="Kanamori H."/>
            <person name="McCombie W.R."/>
            <person name="Ouyang S."/>
            <person name="Schwartz D.C."/>
            <person name="Tanaka T."/>
            <person name="Wu J."/>
            <person name="Zhou S."/>
            <person name="Childs K.L."/>
            <person name="Davidson R.M."/>
            <person name="Lin H."/>
            <person name="Quesada-Ocampo L."/>
            <person name="Vaillancourt B."/>
            <person name="Sakai H."/>
            <person name="Lee S.S."/>
            <person name="Kim J."/>
            <person name="Numa H."/>
            <person name="Itoh T."/>
            <person name="Buell C.R."/>
            <person name="Matsumoto T."/>
        </authorList>
    </citation>
    <scope>NUCLEOTIDE SEQUENCE [LARGE SCALE GENOMIC DNA]</scope>
    <source>
        <strain evidence="2">cv. Nipponbare</strain>
    </source>
</reference>
<dbReference type="Proteomes" id="UP000059680">
    <property type="component" value="Chromosome 4"/>
</dbReference>
<accession>A0A0P0WC67</accession>
<reference evidence="1 2" key="2">
    <citation type="journal article" date="2013" name="Plant Cell Physiol.">
        <title>Rice Annotation Project Database (RAP-DB): an integrative and interactive database for rice genomics.</title>
        <authorList>
            <person name="Sakai H."/>
            <person name="Lee S.S."/>
            <person name="Tanaka T."/>
            <person name="Numa H."/>
            <person name="Kim J."/>
            <person name="Kawahara Y."/>
            <person name="Wakimoto H."/>
            <person name="Yang C.C."/>
            <person name="Iwamoto M."/>
            <person name="Abe T."/>
            <person name="Yamada Y."/>
            <person name="Muto A."/>
            <person name="Inokuchi H."/>
            <person name="Ikemura T."/>
            <person name="Matsumoto T."/>
            <person name="Sasaki T."/>
            <person name="Itoh T."/>
        </authorList>
    </citation>
    <scope>NUCLEOTIDE SEQUENCE [LARGE SCALE GENOMIC DNA]</scope>
    <source>
        <strain evidence="2">cv. Nipponbare</strain>
    </source>
</reference>
<protein>
    <submittedName>
        <fullName evidence="1">Os04g0498650 protein</fullName>
    </submittedName>
</protein>
<dbReference type="Gramene" id="Os04t0498650-00">
    <property type="protein sequence ID" value="Os04t0498650-00"/>
    <property type="gene ID" value="Os04g0498650"/>
</dbReference>
<evidence type="ECO:0000313" key="1">
    <source>
        <dbReference type="EMBL" id="BAS89912.1"/>
    </source>
</evidence>
<proteinExistence type="predicted"/>
<reference evidence="2" key="1">
    <citation type="journal article" date="2005" name="Nature">
        <title>The map-based sequence of the rice genome.</title>
        <authorList>
            <consortium name="International rice genome sequencing project (IRGSP)"/>
            <person name="Matsumoto T."/>
            <person name="Wu J."/>
            <person name="Kanamori H."/>
            <person name="Katayose Y."/>
            <person name="Fujisawa M."/>
            <person name="Namiki N."/>
            <person name="Mizuno H."/>
            <person name="Yamamoto K."/>
            <person name="Antonio B.A."/>
            <person name="Baba T."/>
            <person name="Sakata K."/>
            <person name="Nagamura Y."/>
            <person name="Aoki H."/>
            <person name="Arikawa K."/>
            <person name="Arita K."/>
            <person name="Bito T."/>
            <person name="Chiden Y."/>
            <person name="Fujitsuka N."/>
            <person name="Fukunaka R."/>
            <person name="Hamada M."/>
            <person name="Harada C."/>
            <person name="Hayashi A."/>
            <person name="Hijishita S."/>
            <person name="Honda M."/>
            <person name="Hosokawa S."/>
            <person name="Ichikawa Y."/>
            <person name="Idonuma A."/>
            <person name="Iijima M."/>
            <person name="Ikeda M."/>
            <person name="Ikeno M."/>
            <person name="Ito K."/>
            <person name="Ito S."/>
            <person name="Ito T."/>
            <person name="Ito Y."/>
            <person name="Ito Y."/>
            <person name="Iwabuchi A."/>
            <person name="Kamiya K."/>
            <person name="Karasawa W."/>
            <person name="Kurita K."/>
            <person name="Katagiri S."/>
            <person name="Kikuta A."/>
            <person name="Kobayashi H."/>
            <person name="Kobayashi N."/>
            <person name="Machita K."/>
            <person name="Maehara T."/>
            <person name="Masukawa M."/>
            <person name="Mizubayashi T."/>
            <person name="Mukai Y."/>
            <person name="Nagasaki H."/>
            <person name="Nagata Y."/>
            <person name="Naito S."/>
            <person name="Nakashima M."/>
            <person name="Nakama Y."/>
            <person name="Nakamichi Y."/>
            <person name="Nakamura M."/>
            <person name="Meguro A."/>
            <person name="Negishi M."/>
            <person name="Ohta I."/>
            <person name="Ohta T."/>
            <person name="Okamoto M."/>
            <person name="Ono N."/>
            <person name="Saji S."/>
            <person name="Sakaguchi M."/>
            <person name="Sakai K."/>
            <person name="Shibata M."/>
            <person name="Shimokawa T."/>
            <person name="Song J."/>
            <person name="Takazaki Y."/>
            <person name="Terasawa K."/>
            <person name="Tsugane M."/>
            <person name="Tsuji K."/>
            <person name="Ueda S."/>
            <person name="Waki K."/>
            <person name="Yamagata H."/>
            <person name="Yamamoto M."/>
            <person name="Yamamoto S."/>
            <person name="Yamane H."/>
            <person name="Yoshiki S."/>
            <person name="Yoshihara R."/>
            <person name="Yukawa K."/>
            <person name="Zhong H."/>
            <person name="Yano M."/>
            <person name="Yuan Q."/>
            <person name="Ouyang S."/>
            <person name="Liu J."/>
            <person name="Jones K.M."/>
            <person name="Gansberger K."/>
            <person name="Moffat K."/>
            <person name="Hill J."/>
            <person name="Bera J."/>
            <person name="Fadrosh D."/>
            <person name="Jin S."/>
            <person name="Johri S."/>
            <person name="Kim M."/>
            <person name="Overton L."/>
            <person name="Reardon M."/>
            <person name="Tsitrin T."/>
            <person name="Vuong H."/>
            <person name="Weaver B."/>
            <person name="Ciecko A."/>
            <person name="Tallon L."/>
            <person name="Jackson J."/>
            <person name="Pai G."/>
            <person name="Aken S.V."/>
            <person name="Utterback T."/>
            <person name="Reidmuller S."/>
            <person name="Feldblyum T."/>
            <person name="Hsiao J."/>
            <person name="Zismann V."/>
            <person name="Iobst S."/>
            <person name="de Vazeille A.R."/>
            <person name="Buell C.R."/>
            <person name="Ying K."/>
            <person name="Li Y."/>
            <person name="Lu T."/>
            <person name="Huang Y."/>
            <person name="Zhao Q."/>
            <person name="Feng Q."/>
            <person name="Zhang L."/>
            <person name="Zhu J."/>
            <person name="Weng Q."/>
            <person name="Mu J."/>
            <person name="Lu Y."/>
            <person name="Fan D."/>
            <person name="Liu Y."/>
            <person name="Guan J."/>
            <person name="Zhang Y."/>
            <person name="Yu S."/>
            <person name="Liu X."/>
            <person name="Zhang Y."/>
            <person name="Hong G."/>
            <person name="Han B."/>
            <person name="Choisne N."/>
            <person name="Demange N."/>
            <person name="Orjeda G."/>
            <person name="Samain S."/>
            <person name="Cattolico L."/>
            <person name="Pelletier E."/>
            <person name="Couloux A."/>
            <person name="Segurens B."/>
            <person name="Wincker P."/>
            <person name="D'Hont A."/>
            <person name="Scarpelli C."/>
            <person name="Weissenbach J."/>
            <person name="Salanoubat M."/>
            <person name="Quetier F."/>
            <person name="Yu Y."/>
            <person name="Kim H.R."/>
            <person name="Rambo T."/>
            <person name="Currie J."/>
            <person name="Collura K."/>
            <person name="Luo M."/>
            <person name="Yang T."/>
            <person name="Ammiraju J.S.S."/>
            <person name="Engler F."/>
            <person name="Soderlund C."/>
            <person name="Wing R.A."/>
            <person name="Palmer L.E."/>
            <person name="de la Bastide M."/>
            <person name="Spiegel L."/>
            <person name="Nascimento L."/>
            <person name="Zutavern T."/>
            <person name="O'Shaughnessy A."/>
            <person name="Dike S."/>
            <person name="Dedhia N."/>
            <person name="Preston R."/>
            <person name="Balija V."/>
            <person name="McCombie W.R."/>
            <person name="Chow T."/>
            <person name="Chen H."/>
            <person name="Chung M."/>
            <person name="Chen C."/>
            <person name="Shaw J."/>
            <person name="Wu H."/>
            <person name="Hsiao K."/>
            <person name="Chao Y."/>
            <person name="Chu M."/>
            <person name="Cheng C."/>
            <person name="Hour A."/>
            <person name="Lee P."/>
            <person name="Lin S."/>
            <person name="Lin Y."/>
            <person name="Liou J."/>
            <person name="Liu S."/>
            <person name="Hsing Y."/>
            <person name="Raghuvanshi S."/>
            <person name="Mohanty A."/>
            <person name="Bharti A.K."/>
            <person name="Gaur A."/>
            <person name="Gupta V."/>
            <person name="Kumar D."/>
            <person name="Ravi V."/>
            <person name="Vij S."/>
            <person name="Kapur A."/>
            <person name="Khurana P."/>
            <person name="Khurana P."/>
            <person name="Khurana J.P."/>
            <person name="Tyagi A.K."/>
            <person name="Gaikwad K."/>
            <person name="Singh A."/>
            <person name="Dalal V."/>
            <person name="Srivastava S."/>
            <person name="Dixit A."/>
            <person name="Pal A.K."/>
            <person name="Ghazi I.A."/>
            <person name="Yadav M."/>
            <person name="Pandit A."/>
            <person name="Bhargava A."/>
            <person name="Sureshbabu K."/>
            <person name="Batra K."/>
            <person name="Sharma T.R."/>
            <person name="Mohapatra T."/>
            <person name="Singh N.K."/>
            <person name="Messing J."/>
            <person name="Nelson A.B."/>
            <person name="Fuks G."/>
            <person name="Kavchok S."/>
            <person name="Keizer G."/>
            <person name="Linton E."/>
            <person name="Llaca V."/>
            <person name="Song R."/>
            <person name="Tanyolac B."/>
            <person name="Young S."/>
            <person name="Ho-Il K."/>
            <person name="Hahn J.H."/>
            <person name="Sangsakoo G."/>
            <person name="Vanavichit A."/>
            <person name="de Mattos Luiz.A.T."/>
            <person name="Zimmer P.D."/>
            <person name="Malone G."/>
            <person name="Dellagostin O."/>
            <person name="de Oliveira A.C."/>
            <person name="Bevan M."/>
            <person name="Bancroft I."/>
            <person name="Minx P."/>
            <person name="Cordum H."/>
            <person name="Wilson R."/>
            <person name="Cheng Z."/>
            <person name="Jin W."/>
            <person name="Jiang J."/>
            <person name="Leong S.A."/>
            <person name="Iwama H."/>
            <person name="Gojobori T."/>
            <person name="Itoh T."/>
            <person name="Niimura Y."/>
            <person name="Fujii Y."/>
            <person name="Habara T."/>
            <person name="Sakai H."/>
            <person name="Sato Y."/>
            <person name="Wilson G."/>
            <person name="Kumar K."/>
            <person name="McCouch S."/>
            <person name="Juretic N."/>
            <person name="Hoen D."/>
            <person name="Wright S."/>
            <person name="Bruskiewich R."/>
            <person name="Bureau T."/>
            <person name="Miyao A."/>
            <person name="Hirochika H."/>
            <person name="Nishikawa T."/>
            <person name="Kadowaki K."/>
            <person name="Sugiura M."/>
            <person name="Burr B."/>
            <person name="Sasaki T."/>
        </authorList>
    </citation>
    <scope>NUCLEOTIDE SEQUENCE [LARGE SCALE GENOMIC DNA]</scope>
    <source>
        <strain evidence="2">cv. Nipponbare</strain>
    </source>
</reference>
<keyword evidence="2" id="KW-1185">Reference proteome</keyword>
<dbReference type="PaxDb" id="39947-A0A0P0WC67"/>
<dbReference type="AlphaFoldDB" id="A0A0P0WC67"/>
<sequence>MKTKQRIVTRSPILLIKHSIILLQRILSPGEKIAQFTFLNRSRVHHILSLEAVQNRFGRPNSNRYVFSSVEALVDEEATTGQLLLYHVVAFVSISIELLCPCSSMTMPTKDGNSNRELRRAKAPEDPLHQVAISKSRGVEAHDLITGVAEAILRGHMNGRKR</sequence>
<dbReference type="EMBL" id="AP014960">
    <property type="protein sequence ID" value="BAS89912.1"/>
    <property type="molecule type" value="Genomic_DNA"/>
</dbReference>
<evidence type="ECO:0000313" key="2">
    <source>
        <dbReference type="Proteomes" id="UP000059680"/>
    </source>
</evidence>
<gene>
    <name evidence="1" type="ordered locus">Os04g0498650</name>
    <name evidence="1" type="ORF">OSNPB_040498650</name>
</gene>
<dbReference type="InParanoid" id="A0A0P0WC67"/>
<name>A0A0P0WC67_ORYSJ</name>